<evidence type="ECO:0000256" key="7">
    <source>
        <dbReference type="ARBA" id="ARBA00023136"/>
    </source>
</evidence>
<dbReference type="EMBL" id="CAUYUE010000004">
    <property type="protein sequence ID" value="CAK0764260.1"/>
    <property type="molecule type" value="Genomic_DNA"/>
</dbReference>
<evidence type="ECO:0000256" key="8">
    <source>
        <dbReference type="PROSITE-ProRule" id="PRU00282"/>
    </source>
</evidence>
<evidence type="ECO:0000256" key="4">
    <source>
        <dbReference type="ARBA" id="ARBA00022692"/>
    </source>
</evidence>
<accession>A0AAV1I0F3</accession>
<dbReference type="AlphaFoldDB" id="A0AAV1I0F3"/>
<comment type="similarity">
    <text evidence="2 9">Belongs to the mitochondrial carrier (TC 2.A.29) family.</text>
</comment>
<keyword evidence="3 9" id="KW-0813">Transport</keyword>
<comment type="caution">
    <text evidence="10">The sequence shown here is derived from an EMBL/GenBank/DDBJ whole genome shotgun (WGS) entry which is preliminary data.</text>
</comment>
<dbReference type="Gene3D" id="1.50.40.10">
    <property type="entry name" value="Mitochondrial carrier domain"/>
    <property type="match status" value="1"/>
</dbReference>
<name>A0AAV1I0F3_9CHLO</name>
<keyword evidence="7 8" id="KW-0472">Membrane</keyword>
<dbReference type="PANTHER" id="PTHR45618">
    <property type="entry name" value="MITOCHONDRIAL DICARBOXYLATE CARRIER-RELATED"/>
    <property type="match status" value="1"/>
</dbReference>
<dbReference type="InterPro" id="IPR023395">
    <property type="entry name" value="MCP_dom_sf"/>
</dbReference>
<evidence type="ECO:0000256" key="3">
    <source>
        <dbReference type="ARBA" id="ARBA00022448"/>
    </source>
</evidence>
<keyword evidence="11" id="KW-1185">Reference proteome</keyword>
<dbReference type="Proteomes" id="UP001314263">
    <property type="component" value="Unassembled WGS sequence"/>
</dbReference>
<evidence type="ECO:0000256" key="5">
    <source>
        <dbReference type="ARBA" id="ARBA00022737"/>
    </source>
</evidence>
<sequence>MSPPAQGKPLPLHKSIAASAIAACTAEALTLPLDTAKVRLQLQAKSSGPPLYKGLLGTVGTIAKQEGPAALWKGLEAGFHRQCLFGGLRIGMYEPVKTFYMGSNPGEAPFLTKIKTALIKTGVFEDTMPCHLASGLGAGFFAVICGSPVDVVKSRLMGDKTGQYKGVLDCFAKSYKQGGLLTFYNGFLPNFARLGSWNCAMFLTVEQASILLAGLAAQ</sequence>
<organism evidence="10 11">
    <name type="scientific">Coccomyxa viridis</name>
    <dbReference type="NCBI Taxonomy" id="1274662"/>
    <lineage>
        <taxon>Eukaryota</taxon>
        <taxon>Viridiplantae</taxon>
        <taxon>Chlorophyta</taxon>
        <taxon>core chlorophytes</taxon>
        <taxon>Trebouxiophyceae</taxon>
        <taxon>Trebouxiophyceae incertae sedis</taxon>
        <taxon>Coccomyxaceae</taxon>
        <taxon>Coccomyxa</taxon>
    </lineage>
</organism>
<reference evidence="10 11" key="1">
    <citation type="submission" date="2023-10" db="EMBL/GenBank/DDBJ databases">
        <authorList>
            <person name="Maclean D."/>
            <person name="Macfadyen A."/>
        </authorList>
    </citation>
    <scope>NUCLEOTIDE SEQUENCE [LARGE SCALE GENOMIC DNA]</scope>
</reference>
<evidence type="ECO:0000256" key="9">
    <source>
        <dbReference type="RuleBase" id="RU000488"/>
    </source>
</evidence>
<evidence type="ECO:0000256" key="6">
    <source>
        <dbReference type="ARBA" id="ARBA00022989"/>
    </source>
</evidence>
<dbReference type="GO" id="GO:0016020">
    <property type="term" value="C:membrane"/>
    <property type="evidence" value="ECO:0007669"/>
    <property type="project" value="UniProtKB-SubCell"/>
</dbReference>
<dbReference type="InterPro" id="IPR050391">
    <property type="entry name" value="Mito_Metabolite_Transporter"/>
</dbReference>
<dbReference type="InterPro" id="IPR018108">
    <property type="entry name" value="MCP_transmembrane"/>
</dbReference>
<keyword evidence="5" id="KW-0677">Repeat</keyword>
<evidence type="ECO:0000313" key="10">
    <source>
        <dbReference type="EMBL" id="CAK0764260.1"/>
    </source>
</evidence>
<keyword evidence="4 8" id="KW-0812">Transmembrane</keyword>
<dbReference type="Pfam" id="PF00153">
    <property type="entry name" value="Mito_carr"/>
    <property type="match status" value="2"/>
</dbReference>
<proteinExistence type="inferred from homology"/>
<dbReference type="SUPFAM" id="SSF103506">
    <property type="entry name" value="Mitochondrial carrier"/>
    <property type="match status" value="1"/>
</dbReference>
<feature type="repeat" description="Solcar" evidence="8">
    <location>
        <begin position="14"/>
        <end position="99"/>
    </location>
</feature>
<evidence type="ECO:0000313" key="11">
    <source>
        <dbReference type="Proteomes" id="UP001314263"/>
    </source>
</evidence>
<dbReference type="PROSITE" id="PS50920">
    <property type="entry name" value="SOLCAR"/>
    <property type="match status" value="2"/>
</dbReference>
<evidence type="ECO:0000256" key="1">
    <source>
        <dbReference type="ARBA" id="ARBA00004141"/>
    </source>
</evidence>
<feature type="repeat" description="Solcar" evidence="8">
    <location>
        <begin position="126"/>
        <end position="211"/>
    </location>
</feature>
<gene>
    <name evidence="10" type="ORF">CVIRNUC_003140</name>
</gene>
<protein>
    <submittedName>
        <fullName evidence="10">Uncharacterized protein</fullName>
    </submittedName>
</protein>
<keyword evidence="6" id="KW-1133">Transmembrane helix</keyword>
<evidence type="ECO:0000256" key="2">
    <source>
        <dbReference type="ARBA" id="ARBA00006375"/>
    </source>
</evidence>
<comment type="subcellular location">
    <subcellularLocation>
        <location evidence="1">Membrane</location>
        <topology evidence="1">Multi-pass membrane protein</topology>
    </subcellularLocation>
</comment>